<gene>
    <name evidence="4" type="ORF">A2397_01040</name>
</gene>
<dbReference type="Pfam" id="PF02397">
    <property type="entry name" value="Bac_transf"/>
    <property type="match status" value="1"/>
</dbReference>
<proteinExistence type="inferred from homology"/>
<dbReference type="Proteomes" id="UP000176424">
    <property type="component" value="Unassembled WGS sequence"/>
</dbReference>
<sequence length="229" mass="26062">MEWDKTLQLAEKLLETDSSVVGEKWWNSRAKRYYEWILGAAMLVPALSVAMFGAVPVWCGDRKNPFVALRRVHPGVGELKILKVRSMHEGSEKLEADLPPTILLKNGYDPRVTPVGRYLRRFSVDELPQVLNVVNGDLALVGARHWSPREWDTMIEPNLDKDPFKSLIGHYKNGLSWGVVGLGCVLYRDGVDMERRCELELMYANRASFVGDWRIIRHMVASGVLMRGK</sequence>
<dbReference type="STRING" id="1797263.A2397_01040"/>
<keyword evidence="2" id="KW-1133">Transmembrane helix</keyword>
<dbReference type="InterPro" id="IPR003362">
    <property type="entry name" value="Bact_transf"/>
</dbReference>
<dbReference type="GO" id="GO:0016780">
    <property type="term" value="F:phosphotransferase activity, for other substituted phosphate groups"/>
    <property type="evidence" value="ECO:0007669"/>
    <property type="project" value="TreeGrafter"/>
</dbReference>
<reference evidence="4 5" key="1">
    <citation type="journal article" date="2016" name="Nat. Commun.">
        <title>Thousands of microbial genomes shed light on interconnected biogeochemical processes in an aquifer system.</title>
        <authorList>
            <person name="Anantharaman K."/>
            <person name="Brown C.T."/>
            <person name="Hug L.A."/>
            <person name="Sharon I."/>
            <person name="Castelle C.J."/>
            <person name="Probst A.J."/>
            <person name="Thomas B.C."/>
            <person name="Singh A."/>
            <person name="Wilkins M.J."/>
            <person name="Karaoz U."/>
            <person name="Brodie E.L."/>
            <person name="Williams K.H."/>
            <person name="Hubbard S.S."/>
            <person name="Banfield J.F."/>
        </authorList>
    </citation>
    <scope>NUCLEOTIDE SEQUENCE [LARGE SCALE GENOMIC DNA]</scope>
</reference>
<evidence type="ECO:0000256" key="2">
    <source>
        <dbReference type="SAM" id="Phobius"/>
    </source>
</evidence>
<dbReference type="PANTHER" id="PTHR30576">
    <property type="entry name" value="COLANIC BIOSYNTHESIS UDP-GLUCOSE LIPID CARRIER TRANSFERASE"/>
    <property type="match status" value="1"/>
</dbReference>
<evidence type="ECO:0000259" key="3">
    <source>
        <dbReference type="Pfam" id="PF02397"/>
    </source>
</evidence>
<keyword evidence="2" id="KW-0812">Transmembrane</keyword>
<organism evidence="4 5">
    <name type="scientific">Candidatus Amesbacteria bacterium RIFOXYB1_FULL_44_23</name>
    <dbReference type="NCBI Taxonomy" id="1797263"/>
    <lineage>
        <taxon>Bacteria</taxon>
        <taxon>Candidatus Amesiibacteriota</taxon>
    </lineage>
</organism>
<dbReference type="AlphaFoldDB" id="A0A1F4ZUP2"/>
<evidence type="ECO:0000256" key="1">
    <source>
        <dbReference type="ARBA" id="ARBA00006464"/>
    </source>
</evidence>
<comment type="similarity">
    <text evidence="1">Belongs to the bacterial sugar transferase family.</text>
</comment>
<name>A0A1F4ZUP2_9BACT</name>
<evidence type="ECO:0000313" key="4">
    <source>
        <dbReference type="EMBL" id="OGD10010.1"/>
    </source>
</evidence>
<accession>A0A1F4ZUP2</accession>
<dbReference type="EMBL" id="MEXR01000016">
    <property type="protein sequence ID" value="OGD10010.1"/>
    <property type="molecule type" value="Genomic_DNA"/>
</dbReference>
<feature type="transmembrane region" description="Helical" evidence="2">
    <location>
        <begin position="33"/>
        <end position="58"/>
    </location>
</feature>
<keyword evidence="2" id="KW-0472">Membrane</keyword>
<evidence type="ECO:0000313" key="5">
    <source>
        <dbReference type="Proteomes" id="UP000176424"/>
    </source>
</evidence>
<feature type="domain" description="Bacterial sugar transferase" evidence="3">
    <location>
        <begin position="31"/>
        <end position="219"/>
    </location>
</feature>
<protein>
    <recommendedName>
        <fullName evidence="3">Bacterial sugar transferase domain-containing protein</fullName>
    </recommendedName>
</protein>
<comment type="caution">
    <text evidence="4">The sequence shown here is derived from an EMBL/GenBank/DDBJ whole genome shotgun (WGS) entry which is preliminary data.</text>
</comment>
<dbReference type="PANTHER" id="PTHR30576:SF0">
    <property type="entry name" value="UNDECAPRENYL-PHOSPHATE N-ACETYLGALACTOSAMINYL 1-PHOSPHATE TRANSFERASE-RELATED"/>
    <property type="match status" value="1"/>
</dbReference>